<evidence type="ECO:0000313" key="6">
    <source>
        <dbReference type="EMBL" id="QKL34064.1"/>
    </source>
</evidence>
<dbReference type="Proteomes" id="UP000501099">
    <property type="component" value="Chromosome"/>
</dbReference>
<dbReference type="AlphaFoldDB" id="A0A6M9FD48"/>
<evidence type="ECO:0000256" key="4">
    <source>
        <dbReference type="ARBA" id="ARBA00023136"/>
    </source>
</evidence>
<dbReference type="GO" id="GO:0034257">
    <property type="term" value="F:nicotinamide riboside transmembrane transporter activity"/>
    <property type="evidence" value="ECO:0007669"/>
    <property type="project" value="InterPro"/>
</dbReference>
<evidence type="ECO:0000256" key="1">
    <source>
        <dbReference type="ARBA" id="ARBA00004141"/>
    </source>
</evidence>
<accession>A0A6M9FD48</accession>
<evidence type="ECO:0000256" key="2">
    <source>
        <dbReference type="ARBA" id="ARBA00022692"/>
    </source>
</evidence>
<evidence type="ECO:0008006" key="8">
    <source>
        <dbReference type="Google" id="ProtNLM"/>
    </source>
</evidence>
<organism evidence="6 7">
    <name type="scientific">Streptococcus mitis</name>
    <dbReference type="NCBI Taxonomy" id="28037"/>
    <lineage>
        <taxon>Bacteria</taxon>
        <taxon>Bacillati</taxon>
        <taxon>Bacillota</taxon>
        <taxon>Bacilli</taxon>
        <taxon>Lactobacillales</taxon>
        <taxon>Streptococcaceae</taxon>
        <taxon>Streptococcus</taxon>
        <taxon>Streptococcus mitis group</taxon>
    </lineage>
</organism>
<gene>
    <name evidence="6" type="ORF">M594_07870</name>
</gene>
<feature type="transmembrane region" description="Helical" evidence="5">
    <location>
        <begin position="115"/>
        <end position="136"/>
    </location>
</feature>
<keyword evidence="4 5" id="KW-0472">Membrane</keyword>
<keyword evidence="2 5" id="KW-0812">Transmembrane</keyword>
<protein>
    <recommendedName>
        <fullName evidence="8">Nicotinamide mononucleotide transporter</fullName>
    </recommendedName>
</protein>
<feature type="transmembrane region" description="Helical" evidence="5">
    <location>
        <begin position="55"/>
        <end position="72"/>
    </location>
</feature>
<dbReference type="InterPro" id="IPR006419">
    <property type="entry name" value="NMN_transpt_PnuC"/>
</dbReference>
<keyword evidence="3 5" id="KW-1133">Transmembrane helix</keyword>
<feature type="transmembrane region" description="Helical" evidence="5">
    <location>
        <begin position="78"/>
        <end position="94"/>
    </location>
</feature>
<dbReference type="GO" id="GO:0016020">
    <property type="term" value="C:membrane"/>
    <property type="evidence" value="ECO:0007669"/>
    <property type="project" value="UniProtKB-SubCell"/>
</dbReference>
<feature type="transmembrane region" description="Helical" evidence="5">
    <location>
        <begin position="142"/>
        <end position="163"/>
    </location>
</feature>
<reference evidence="6 7" key="1">
    <citation type="submission" date="2020-01" db="EMBL/GenBank/DDBJ databases">
        <title>Complete genome sequence of the tetracycline resistane Streptococcus mitis isolate S022-V3-A4.</title>
        <authorList>
            <person name="Pinzauti D."/>
            <person name="Iannelli F."/>
            <person name="Pozzi G."/>
            <person name="Santoro F."/>
        </authorList>
    </citation>
    <scope>NUCLEOTIDE SEQUENCE [LARGE SCALE GENOMIC DNA]</scope>
    <source>
        <strain evidence="6 7">S022-V3-A4</strain>
    </source>
</reference>
<dbReference type="EMBL" id="CP047883">
    <property type="protein sequence ID" value="QKL34064.1"/>
    <property type="molecule type" value="Genomic_DNA"/>
</dbReference>
<sequence>MVVGIAIASGYLNSRLDKFVDWGPWTALVPFGLISVTNVGISMLSTRFTGKLSKWGNYFGIVNTILSGTIDYILGNKAAIITYPVTFLIYTFAIKKWEASQEGRPNQMSQKQVKLAAIIISIIAFLFAFVTNYIGYGGKMNLLAYVTTIAFALSLIANAFNALKLTTQWGFWLIYNFVQLTKAGIQGNFANIGKYIFYILNAIGALFVWNDEEVEQ</sequence>
<proteinExistence type="predicted"/>
<evidence type="ECO:0000256" key="5">
    <source>
        <dbReference type="SAM" id="Phobius"/>
    </source>
</evidence>
<dbReference type="Pfam" id="PF04973">
    <property type="entry name" value="NMN_transporter"/>
    <property type="match status" value="1"/>
</dbReference>
<feature type="transmembrane region" description="Helical" evidence="5">
    <location>
        <begin position="22"/>
        <end position="43"/>
    </location>
</feature>
<evidence type="ECO:0000313" key="7">
    <source>
        <dbReference type="Proteomes" id="UP000501099"/>
    </source>
</evidence>
<comment type="subcellular location">
    <subcellularLocation>
        <location evidence="1">Membrane</location>
        <topology evidence="1">Multi-pass membrane protein</topology>
    </subcellularLocation>
</comment>
<name>A0A6M9FD48_STRMT</name>
<evidence type="ECO:0000256" key="3">
    <source>
        <dbReference type="ARBA" id="ARBA00022989"/>
    </source>
</evidence>